<dbReference type="Proteomes" id="UP000245638">
    <property type="component" value="Unassembled WGS sequence"/>
</dbReference>
<feature type="domain" description="Zinc-ribbon" evidence="1">
    <location>
        <begin position="1"/>
        <end position="19"/>
    </location>
</feature>
<proteinExistence type="predicted"/>
<dbReference type="InterPro" id="IPR026870">
    <property type="entry name" value="Zinc_ribbon_dom"/>
</dbReference>
<feature type="non-terminal residue" evidence="2">
    <location>
        <position position="1"/>
    </location>
</feature>
<dbReference type="AlphaFoldDB" id="A0A2T9XC10"/>
<dbReference type="EMBL" id="QEFD01000019">
    <property type="protein sequence ID" value="PVU77605.1"/>
    <property type="molecule type" value="Genomic_DNA"/>
</dbReference>
<organism evidence="2 3">
    <name type="scientific">Acidianus hospitalis</name>
    <dbReference type="NCBI Taxonomy" id="563177"/>
    <lineage>
        <taxon>Archaea</taxon>
        <taxon>Thermoproteota</taxon>
        <taxon>Thermoprotei</taxon>
        <taxon>Sulfolobales</taxon>
        <taxon>Sulfolobaceae</taxon>
        <taxon>Acidianus</taxon>
    </lineage>
</organism>
<dbReference type="Pfam" id="PF13240">
    <property type="entry name" value="Zn_Ribbon_1"/>
    <property type="match status" value="1"/>
</dbReference>
<reference evidence="2 3" key="1">
    <citation type="journal article" date="2015" name="Appl. Environ. Microbiol.">
        <title>Nanoarchaeota, Their Sulfolobales Host, and Nanoarchaeota Virus Distribution across Yellowstone National Park Hot Springs.</title>
        <authorList>
            <person name="Munson-McGee J.H."/>
            <person name="Field E.K."/>
            <person name="Bateson M."/>
            <person name="Rooney C."/>
            <person name="Stepanauskas R."/>
            <person name="Young M.J."/>
        </authorList>
    </citation>
    <scope>NUCLEOTIDE SEQUENCE [LARGE SCALE GENOMIC DNA]</scope>
    <source>
        <strain evidence="2">SCGC AC-742_N10</strain>
    </source>
</reference>
<protein>
    <submittedName>
        <fullName evidence="2">Zinc ribbon domain-containing protein</fullName>
    </submittedName>
</protein>
<comment type="caution">
    <text evidence="2">The sequence shown here is derived from an EMBL/GenBank/DDBJ whole genome shotgun (WGS) entry which is preliminary data.</text>
</comment>
<evidence type="ECO:0000313" key="2">
    <source>
        <dbReference type="EMBL" id="PVU77605.1"/>
    </source>
</evidence>
<accession>A0A2T9XC10</accession>
<sequence length="19" mass="2134">CGFRNPPHARFCMNCGNPL</sequence>
<evidence type="ECO:0000313" key="3">
    <source>
        <dbReference type="Proteomes" id="UP000245638"/>
    </source>
</evidence>
<gene>
    <name evidence="2" type="ORF">DDW13_00485</name>
</gene>
<evidence type="ECO:0000259" key="1">
    <source>
        <dbReference type="Pfam" id="PF13240"/>
    </source>
</evidence>
<name>A0A2T9XC10_9CREN</name>